<gene>
    <name evidence="1" type="ORF">MUN76_04850</name>
</gene>
<evidence type="ECO:0000313" key="1">
    <source>
        <dbReference type="EMBL" id="UOQ61304.1"/>
    </source>
</evidence>
<dbReference type="RefSeq" id="WP_244687648.1">
    <property type="nucleotide sequence ID" value="NZ_CP095043.1"/>
</dbReference>
<dbReference type="EMBL" id="CP095043">
    <property type="protein sequence ID" value="UOQ61304.1"/>
    <property type="molecule type" value="Genomic_DNA"/>
</dbReference>
<reference evidence="1 2" key="1">
    <citation type="submission" date="2022-04" db="EMBL/GenBank/DDBJ databases">
        <title>Leucobacter sp. isolated from rhizosphere of onion.</title>
        <authorList>
            <person name="Won M."/>
            <person name="Lee C.-M."/>
            <person name="Woen H.-Y."/>
            <person name="Kwon S.-W."/>
        </authorList>
    </citation>
    <scope>NUCLEOTIDE SEQUENCE [LARGE SCALE GENOMIC DNA]</scope>
    <source>
        <strain evidence="1 2">H25R-14</strain>
    </source>
</reference>
<dbReference type="Proteomes" id="UP000831775">
    <property type="component" value="Chromosome"/>
</dbReference>
<evidence type="ECO:0000313" key="2">
    <source>
        <dbReference type="Proteomes" id="UP000831775"/>
    </source>
</evidence>
<proteinExistence type="predicted"/>
<name>A0ABY4FYW2_9MICO</name>
<keyword evidence="2" id="KW-1185">Reference proteome</keyword>
<dbReference type="CDD" id="cd12913">
    <property type="entry name" value="PDC1_MCP_like"/>
    <property type="match status" value="1"/>
</dbReference>
<accession>A0ABY4FYW2</accession>
<sequence>MSGAGSTPPMPAPGAVSVDETLDLLRSWFAERFGHLRTLADELIAYLGFDAAGNIDLSETTKRKLKAAAVRFLADNETVDGCGLIFAHSALGTENGHLEWWVREDESRFARYSFGVVPGADRYYDYEQHEWFIRAFHEGTPALVGPYIDYLGVEAYVMTLTVPAEIDGRRVGAVGNDMQVEDLERALMPLLLRSPVETVLLGRHGTVLFGNTSRFLPGDWVPPVVDGFTRVPLEPLSSEIQLLVAAG</sequence>
<organism evidence="1 2">
    <name type="scientific">Leucobacter rhizosphaerae</name>
    <dbReference type="NCBI Taxonomy" id="2932245"/>
    <lineage>
        <taxon>Bacteria</taxon>
        <taxon>Bacillati</taxon>
        <taxon>Actinomycetota</taxon>
        <taxon>Actinomycetes</taxon>
        <taxon>Micrococcales</taxon>
        <taxon>Microbacteriaceae</taxon>
        <taxon>Leucobacter</taxon>
    </lineage>
</organism>
<protein>
    <submittedName>
        <fullName evidence="1">Cache domain-containing protein</fullName>
    </submittedName>
</protein>
<dbReference type="Gene3D" id="3.30.450.20">
    <property type="entry name" value="PAS domain"/>
    <property type="match status" value="1"/>
</dbReference>